<evidence type="ECO:0008006" key="4">
    <source>
        <dbReference type="Google" id="ProtNLM"/>
    </source>
</evidence>
<sequence>MSRMRQRIVDDFIAWAPAGDAGLRGRISVLLRWRPDPTRWRSGEVHALFMDSVAPGQVDAWQLSERGLDTVRDFLRFLDDTGRLHPASARPAALLKELDRLTAKFPAAMADTTRWDLTKRIFTAMLRDGVRPDGDPAEVDAWAARFSAREPEERREVLGTLMEQEGYATGTVLVTGDQVTMVPPGRPARTRPAPDRAGPVPTDDAALAKAVSHDGAARLRDLATLAGWVGPEGRAVDGRGEVRKADRPALLAALGLPAGGEPAMAKLWQTGLEFDVVQLRRGRVERGPGADLVDAVLDGTAPAPAALELWTGLADVLIHPVTPLHAEKGTEPLRRWLAPWAPMFLDLLSATTGPADLQALTDRLLDEEAGHLPRREPEVYRRIAATVIRNILATLARHGAVAVTGFTADPDREAAAAAADTTTWAMAPEPGVTVELTDLGRHLMSVRSAAAAP</sequence>
<gene>
    <name evidence="2" type="ORF">ACFPIJ_24245</name>
</gene>
<dbReference type="Proteomes" id="UP001595912">
    <property type="component" value="Unassembled WGS sequence"/>
</dbReference>
<accession>A0ABV9VZM5</accession>
<reference evidence="3" key="1">
    <citation type="journal article" date="2019" name="Int. J. Syst. Evol. Microbiol.">
        <title>The Global Catalogue of Microorganisms (GCM) 10K type strain sequencing project: providing services to taxonomists for standard genome sequencing and annotation.</title>
        <authorList>
            <consortium name="The Broad Institute Genomics Platform"/>
            <consortium name="The Broad Institute Genome Sequencing Center for Infectious Disease"/>
            <person name="Wu L."/>
            <person name="Ma J."/>
        </authorList>
    </citation>
    <scope>NUCLEOTIDE SEQUENCE [LARGE SCALE GENOMIC DNA]</scope>
    <source>
        <strain evidence="3">CGMCC 4.7152</strain>
    </source>
</reference>
<protein>
    <recommendedName>
        <fullName evidence="4">Helicase XPB/Ssl2 N-terminal domain-containing protein</fullName>
    </recommendedName>
</protein>
<evidence type="ECO:0000256" key="1">
    <source>
        <dbReference type="SAM" id="MobiDB-lite"/>
    </source>
</evidence>
<organism evidence="2 3">
    <name type="scientific">Dactylosporangium cerinum</name>
    <dbReference type="NCBI Taxonomy" id="1434730"/>
    <lineage>
        <taxon>Bacteria</taxon>
        <taxon>Bacillati</taxon>
        <taxon>Actinomycetota</taxon>
        <taxon>Actinomycetes</taxon>
        <taxon>Micromonosporales</taxon>
        <taxon>Micromonosporaceae</taxon>
        <taxon>Dactylosporangium</taxon>
    </lineage>
</organism>
<evidence type="ECO:0000313" key="2">
    <source>
        <dbReference type="EMBL" id="MFC5000936.1"/>
    </source>
</evidence>
<comment type="caution">
    <text evidence="2">The sequence shown here is derived from an EMBL/GenBank/DDBJ whole genome shotgun (WGS) entry which is preliminary data.</text>
</comment>
<feature type="region of interest" description="Disordered" evidence="1">
    <location>
        <begin position="178"/>
        <end position="201"/>
    </location>
</feature>
<keyword evidence="3" id="KW-1185">Reference proteome</keyword>
<evidence type="ECO:0000313" key="3">
    <source>
        <dbReference type="Proteomes" id="UP001595912"/>
    </source>
</evidence>
<name>A0ABV9VZM5_9ACTN</name>
<proteinExistence type="predicted"/>
<dbReference type="EMBL" id="JBHSIU010000028">
    <property type="protein sequence ID" value="MFC5000936.1"/>
    <property type="molecule type" value="Genomic_DNA"/>
</dbReference>
<dbReference type="RefSeq" id="WP_380117464.1">
    <property type="nucleotide sequence ID" value="NZ_JBHSIU010000028.1"/>
</dbReference>